<dbReference type="Proteomes" id="UP000247437">
    <property type="component" value="Unassembled WGS sequence"/>
</dbReference>
<reference evidence="8 9" key="1">
    <citation type="journal article" date="2018" name="Appl. Microbiol. Biotechnol.">
        <title>Characterization of the caprolactam degradation pathway in Pseudomonas jessenii using mass spectrometry-based proteomics.</title>
        <authorList>
            <person name="Otzen M."/>
            <person name="Palacio C."/>
            <person name="Janssen D.B."/>
        </authorList>
    </citation>
    <scope>NUCLEOTIDE SEQUENCE [LARGE SCALE GENOMIC DNA]</scope>
    <source>
        <strain evidence="8 9">GO3</strain>
    </source>
</reference>
<dbReference type="InterPro" id="IPR043134">
    <property type="entry name" value="GTP-CH-I_N"/>
</dbReference>
<dbReference type="SUPFAM" id="SSF55620">
    <property type="entry name" value="Tetrahydrobiopterin biosynthesis enzymes-like"/>
    <property type="match status" value="1"/>
</dbReference>
<dbReference type="PANTHER" id="PTHR11109">
    <property type="entry name" value="GTP CYCLOHYDROLASE I"/>
    <property type="match status" value="1"/>
</dbReference>
<comment type="caution">
    <text evidence="8">The sequence shown here is derived from an EMBL/GenBank/DDBJ whole genome shotgun (WGS) entry which is preliminary data.</text>
</comment>
<comment type="pathway">
    <text evidence="2 6">Cofactor biosynthesis; 7,8-dihydroneopterin triphosphate biosynthesis; 7,8-dihydroneopterin triphosphate from GTP: step 1/1.</text>
</comment>
<evidence type="ECO:0000256" key="6">
    <source>
        <dbReference type="HAMAP-Rule" id="MF_00223"/>
    </source>
</evidence>
<dbReference type="HAMAP" id="MF_00223">
    <property type="entry name" value="FolE"/>
    <property type="match status" value="1"/>
</dbReference>
<dbReference type="PANTHER" id="PTHR11109:SF7">
    <property type="entry name" value="GTP CYCLOHYDROLASE 1"/>
    <property type="match status" value="1"/>
</dbReference>
<feature type="domain" description="GTP cyclohydrolase I" evidence="7">
    <location>
        <begin position="11"/>
        <end position="187"/>
    </location>
</feature>
<evidence type="ECO:0000313" key="9">
    <source>
        <dbReference type="Proteomes" id="UP000247437"/>
    </source>
</evidence>
<comment type="subunit">
    <text evidence="6">Homopolymer.</text>
</comment>
<dbReference type="GO" id="GO:0006730">
    <property type="term" value="P:one-carbon metabolic process"/>
    <property type="evidence" value="ECO:0007669"/>
    <property type="project" value="UniProtKB-UniRule"/>
</dbReference>
<dbReference type="PROSITE" id="PS00860">
    <property type="entry name" value="GTP_CYCLOHYDROL_1_2"/>
    <property type="match status" value="1"/>
</dbReference>
<dbReference type="OrthoDB" id="9801207at2"/>
<dbReference type="AlphaFoldDB" id="A0A2W0ELG1"/>
<dbReference type="InterPro" id="IPR001474">
    <property type="entry name" value="GTP_CycHdrlase_I"/>
</dbReference>
<keyword evidence="6" id="KW-0547">Nucleotide-binding</keyword>
<dbReference type="EMBL" id="PDLL01000206">
    <property type="protein sequence ID" value="PYY69313.1"/>
    <property type="molecule type" value="Genomic_DNA"/>
</dbReference>
<dbReference type="InterPro" id="IPR020602">
    <property type="entry name" value="GTP_CycHdrlase_I_dom"/>
</dbReference>
<comment type="similarity">
    <text evidence="3 6">Belongs to the GTP cyclohydrolase I family.</text>
</comment>
<accession>A0A2W0ELG1</accession>
<evidence type="ECO:0000313" key="8">
    <source>
        <dbReference type="EMBL" id="PYY69313.1"/>
    </source>
</evidence>
<dbReference type="GO" id="GO:0046654">
    <property type="term" value="P:tetrahydrofolate biosynthetic process"/>
    <property type="evidence" value="ECO:0007669"/>
    <property type="project" value="UniProtKB-UniRule"/>
</dbReference>
<dbReference type="NCBIfam" id="TIGR00063">
    <property type="entry name" value="folE"/>
    <property type="match status" value="1"/>
</dbReference>
<dbReference type="EC" id="3.5.4.16" evidence="6"/>
<proteinExistence type="inferred from homology"/>
<dbReference type="GO" id="GO:0006729">
    <property type="term" value="P:tetrahydrobiopterin biosynthetic process"/>
    <property type="evidence" value="ECO:0007669"/>
    <property type="project" value="TreeGrafter"/>
</dbReference>
<dbReference type="GO" id="GO:0005525">
    <property type="term" value="F:GTP binding"/>
    <property type="evidence" value="ECO:0007669"/>
    <property type="project" value="UniProtKB-KW"/>
</dbReference>
<keyword evidence="5 6" id="KW-0378">Hydrolase</keyword>
<dbReference type="RefSeq" id="WP_110660448.1">
    <property type="nucleotide sequence ID" value="NZ_PDLL01000206.1"/>
</dbReference>
<dbReference type="UniPathway" id="UPA00848">
    <property type="reaction ID" value="UER00151"/>
</dbReference>
<dbReference type="InterPro" id="IPR018234">
    <property type="entry name" value="GTP_CycHdrlase_I_CS"/>
</dbReference>
<dbReference type="GO" id="GO:0008270">
    <property type="term" value="F:zinc ion binding"/>
    <property type="evidence" value="ECO:0007669"/>
    <property type="project" value="UniProtKB-UniRule"/>
</dbReference>
<feature type="binding site" evidence="6">
    <location>
        <position position="83"/>
    </location>
    <ligand>
        <name>Zn(2+)</name>
        <dbReference type="ChEBI" id="CHEBI:29105"/>
    </ligand>
</feature>
<comment type="catalytic activity">
    <reaction evidence="1 6">
        <text>GTP + H2O = 7,8-dihydroneopterin 3'-triphosphate + formate + H(+)</text>
        <dbReference type="Rhea" id="RHEA:17473"/>
        <dbReference type="ChEBI" id="CHEBI:15377"/>
        <dbReference type="ChEBI" id="CHEBI:15378"/>
        <dbReference type="ChEBI" id="CHEBI:15740"/>
        <dbReference type="ChEBI" id="CHEBI:37565"/>
        <dbReference type="ChEBI" id="CHEBI:58462"/>
        <dbReference type="EC" id="3.5.4.16"/>
    </reaction>
</comment>
<dbReference type="NCBIfam" id="NF006825">
    <property type="entry name" value="PRK09347.1-2"/>
    <property type="match status" value="1"/>
</dbReference>
<feature type="binding site" evidence="6">
    <location>
        <position position="151"/>
    </location>
    <ligand>
        <name>Zn(2+)</name>
        <dbReference type="ChEBI" id="CHEBI:29105"/>
    </ligand>
</feature>
<evidence type="ECO:0000256" key="2">
    <source>
        <dbReference type="ARBA" id="ARBA00005080"/>
    </source>
</evidence>
<evidence type="ECO:0000256" key="4">
    <source>
        <dbReference type="ARBA" id="ARBA00022563"/>
    </source>
</evidence>
<name>A0A2W0ELG1_PSEJE</name>
<keyword evidence="6" id="KW-0342">GTP-binding</keyword>
<evidence type="ECO:0000256" key="3">
    <source>
        <dbReference type="ARBA" id="ARBA00008085"/>
    </source>
</evidence>
<evidence type="ECO:0000256" key="5">
    <source>
        <dbReference type="ARBA" id="ARBA00022801"/>
    </source>
</evidence>
<keyword evidence="6" id="KW-0862">Zinc</keyword>
<sequence>MTLSLPQNALSQSFREILIGLGENPDREGLLDTPMRAAKAMQYLCHGYEQSVEEIVNGALFASDNDEMVIVDNIELYSLCEHHMLPFIGKAHVAYIPTGKVLGLSKIARLVDMFARRLQIQENLTRQIADAVQQVTDAAGVAVVIEAQHMCMMMRGVEKQNSTMNTSVMLGAFRDSSNTRQEFLQLIGRSK</sequence>
<dbReference type="FunFam" id="3.30.1130.10:FF:000001">
    <property type="entry name" value="GTP cyclohydrolase 1"/>
    <property type="match status" value="1"/>
</dbReference>
<evidence type="ECO:0000259" key="7">
    <source>
        <dbReference type="Pfam" id="PF01227"/>
    </source>
</evidence>
<dbReference type="PROSITE" id="PS00859">
    <property type="entry name" value="GTP_CYCLOHYDROL_1_1"/>
    <property type="match status" value="1"/>
</dbReference>
<evidence type="ECO:0000256" key="1">
    <source>
        <dbReference type="ARBA" id="ARBA00001052"/>
    </source>
</evidence>
<gene>
    <name evidence="6 8" type="primary">folE</name>
    <name evidence="8" type="ORF">CRX42_17145</name>
</gene>
<keyword evidence="6" id="KW-0479">Metal-binding</keyword>
<dbReference type="Gene3D" id="1.10.286.10">
    <property type="match status" value="1"/>
</dbReference>
<dbReference type="InterPro" id="IPR043133">
    <property type="entry name" value="GTP-CH-I_C/QueF"/>
</dbReference>
<organism evidence="8 9">
    <name type="scientific">Pseudomonas jessenii</name>
    <dbReference type="NCBI Taxonomy" id="77298"/>
    <lineage>
        <taxon>Bacteria</taxon>
        <taxon>Pseudomonadati</taxon>
        <taxon>Pseudomonadota</taxon>
        <taxon>Gammaproteobacteria</taxon>
        <taxon>Pseudomonadales</taxon>
        <taxon>Pseudomonadaceae</taxon>
        <taxon>Pseudomonas</taxon>
    </lineage>
</organism>
<protein>
    <recommendedName>
        <fullName evidence="6">GTP cyclohydrolase 1</fullName>
        <ecNumber evidence="6">3.5.4.16</ecNumber>
    </recommendedName>
    <alternativeName>
        <fullName evidence="6">GTP cyclohydrolase I</fullName>
        <shortName evidence="6">GTP-CH-I</shortName>
    </alternativeName>
</protein>
<dbReference type="NCBIfam" id="NF006826">
    <property type="entry name" value="PRK09347.1-3"/>
    <property type="match status" value="1"/>
</dbReference>
<keyword evidence="4 6" id="KW-0554">One-carbon metabolism</keyword>
<feature type="binding site" evidence="6">
    <location>
        <position position="80"/>
    </location>
    <ligand>
        <name>Zn(2+)</name>
        <dbReference type="ChEBI" id="CHEBI:29105"/>
    </ligand>
</feature>
<dbReference type="Pfam" id="PF01227">
    <property type="entry name" value="GTP_cyclohydroI"/>
    <property type="match status" value="1"/>
</dbReference>
<dbReference type="GO" id="GO:0005737">
    <property type="term" value="C:cytoplasm"/>
    <property type="evidence" value="ECO:0007669"/>
    <property type="project" value="TreeGrafter"/>
</dbReference>
<dbReference type="GO" id="GO:0003934">
    <property type="term" value="F:GTP cyclohydrolase I activity"/>
    <property type="evidence" value="ECO:0007669"/>
    <property type="project" value="UniProtKB-UniRule"/>
</dbReference>
<dbReference type="Gene3D" id="3.30.1130.10">
    <property type="match status" value="1"/>
</dbReference>